<dbReference type="InParanoid" id="C3YE70"/>
<reference evidence="2" key="1">
    <citation type="journal article" date="2008" name="Nature">
        <title>The amphioxus genome and the evolution of the chordate karyotype.</title>
        <authorList>
            <consortium name="US DOE Joint Genome Institute (JGI-PGF)"/>
            <person name="Putnam N.H."/>
            <person name="Butts T."/>
            <person name="Ferrier D.E.K."/>
            <person name="Furlong R.F."/>
            <person name="Hellsten U."/>
            <person name="Kawashima T."/>
            <person name="Robinson-Rechavi M."/>
            <person name="Shoguchi E."/>
            <person name="Terry A."/>
            <person name="Yu J.-K."/>
            <person name="Benito-Gutierrez E.L."/>
            <person name="Dubchak I."/>
            <person name="Garcia-Fernandez J."/>
            <person name="Gibson-Brown J.J."/>
            <person name="Grigoriev I.V."/>
            <person name="Horton A.C."/>
            <person name="de Jong P.J."/>
            <person name="Jurka J."/>
            <person name="Kapitonov V.V."/>
            <person name="Kohara Y."/>
            <person name="Kuroki Y."/>
            <person name="Lindquist E."/>
            <person name="Lucas S."/>
            <person name="Osoegawa K."/>
            <person name="Pennacchio L.A."/>
            <person name="Salamov A.A."/>
            <person name="Satou Y."/>
            <person name="Sauka-Spengler T."/>
            <person name="Schmutz J."/>
            <person name="Shin-I T."/>
            <person name="Toyoda A."/>
            <person name="Bronner-Fraser M."/>
            <person name="Fujiyama A."/>
            <person name="Holland L.Z."/>
            <person name="Holland P.W.H."/>
            <person name="Satoh N."/>
            <person name="Rokhsar D.S."/>
        </authorList>
    </citation>
    <scope>NUCLEOTIDE SEQUENCE [LARGE SCALE GENOMIC DNA]</scope>
    <source>
        <strain evidence="2">S238N-H82</strain>
        <tissue evidence="2">Testes</tissue>
    </source>
</reference>
<accession>C3YE70</accession>
<feature type="domain" description="Death" evidence="1">
    <location>
        <begin position="1"/>
        <end position="70"/>
    </location>
</feature>
<gene>
    <name evidence="2" type="ORF">BRAFLDRAFT_212621</name>
</gene>
<dbReference type="InterPro" id="IPR037926">
    <property type="entry name" value="CRADD_Death"/>
</dbReference>
<dbReference type="SUPFAM" id="SSF47986">
    <property type="entry name" value="DEATH domain"/>
    <property type="match status" value="1"/>
</dbReference>
<dbReference type="InterPro" id="IPR000488">
    <property type="entry name" value="Death_dom"/>
</dbReference>
<dbReference type="CDD" id="cd08319">
    <property type="entry name" value="Death_RAIDD"/>
    <property type="match status" value="1"/>
</dbReference>
<proteinExistence type="predicted"/>
<organism>
    <name type="scientific">Branchiostoma floridae</name>
    <name type="common">Florida lancelet</name>
    <name type="synonym">Amphioxus</name>
    <dbReference type="NCBI Taxonomy" id="7739"/>
    <lineage>
        <taxon>Eukaryota</taxon>
        <taxon>Metazoa</taxon>
        <taxon>Chordata</taxon>
        <taxon>Cephalochordata</taxon>
        <taxon>Leptocardii</taxon>
        <taxon>Amphioxiformes</taxon>
        <taxon>Branchiostomatidae</taxon>
        <taxon>Branchiostoma</taxon>
    </lineage>
</organism>
<dbReference type="Gene3D" id="1.10.533.10">
    <property type="entry name" value="Death Domain, Fas"/>
    <property type="match status" value="1"/>
</dbReference>
<dbReference type="Pfam" id="PF00531">
    <property type="entry name" value="Death"/>
    <property type="match status" value="1"/>
</dbReference>
<sequence length="89" mass="10301">TEAQLMKLAQNMGLEWEGFAIHLGFKKANVDIFKVDNPYNTKIQIVEMLIAWKERQGASATVENLVKELEAFEIDEDKFEFFLESSELM</sequence>
<dbReference type="InterPro" id="IPR011029">
    <property type="entry name" value="DEATH-like_dom_sf"/>
</dbReference>
<dbReference type="GO" id="GO:0007165">
    <property type="term" value="P:signal transduction"/>
    <property type="evidence" value="ECO:0007669"/>
    <property type="project" value="InterPro"/>
</dbReference>
<name>C3YE70_BRAFL</name>
<dbReference type="AlphaFoldDB" id="C3YE70"/>
<dbReference type="PROSITE" id="PS50017">
    <property type="entry name" value="DEATH_DOMAIN"/>
    <property type="match status" value="1"/>
</dbReference>
<dbReference type="EMBL" id="GG666505">
    <property type="protein sequence ID" value="EEN61378.1"/>
    <property type="molecule type" value="Genomic_DNA"/>
</dbReference>
<evidence type="ECO:0000313" key="2">
    <source>
        <dbReference type="EMBL" id="EEN61378.1"/>
    </source>
</evidence>
<feature type="non-terminal residue" evidence="2">
    <location>
        <position position="1"/>
    </location>
</feature>
<dbReference type="GO" id="GO:0070513">
    <property type="term" value="F:death domain binding"/>
    <property type="evidence" value="ECO:0007669"/>
    <property type="project" value="InterPro"/>
</dbReference>
<protein>
    <recommendedName>
        <fullName evidence="1">Death domain-containing protein</fullName>
    </recommendedName>
</protein>
<evidence type="ECO:0000259" key="1">
    <source>
        <dbReference type="PROSITE" id="PS50017"/>
    </source>
</evidence>